<name>A0AAD7IKS5_9AGAR</name>
<protein>
    <submittedName>
        <fullName evidence="2">Uncharacterized protein</fullName>
    </submittedName>
</protein>
<dbReference type="AlphaFoldDB" id="A0AAD7IKS5"/>
<accession>A0AAD7IKS5</accession>
<feature type="region of interest" description="Disordered" evidence="1">
    <location>
        <begin position="52"/>
        <end position="85"/>
    </location>
</feature>
<dbReference type="EMBL" id="JARKIB010000084">
    <property type="protein sequence ID" value="KAJ7745090.1"/>
    <property type="molecule type" value="Genomic_DNA"/>
</dbReference>
<evidence type="ECO:0000313" key="2">
    <source>
        <dbReference type="EMBL" id="KAJ7745090.1"/>
    </source>
</evidence>
<organism evidence="2 3">
    <name type="scientific">Mycena metata</name>
    <dbReference type="NCBI Taxonomy" id="1033252"/>
    <lineage>
        <taxon>Eukaryota</taxon>
        <taxon>Fungi</taxon>
        <taxon>Dikarya</taxon>
        <taxon>Basidiomycota</taxon>
        <taxon>Agaricomycotina</taxon>
        <taxon>Agaricomycetes</taxon>
        <taxon>Agaricomycetidae</taxon>
        <taxon>Agaricales</taxon>
        <taxon>Marasmiineae</taxon>
        <taxon>Mycenaceae</taxon>
        <taxon>Mycena</taxon>
    </lineage>
</organism>
<evidence type="ECO:0000256" key="1">
    <source>
        <dbReference type="SAM" id="MobiDB-lite"/>
    </source>
</evidence>
<evidence type="ECO:0000313" key="3">
    <source>
        <dbReference type="Proteomes" id="UP001215598"/>
    </source>
</evidence>
<proteinExistence type="predicted"/>
<gene>
    <name evidence="2" type="ORF">B0H16DRAFT_1889469</name>
</gene>
<keyword evidence="3" id="KW-1185">Reference proteome</keyword>
<sequence length="232" mass="25355">MPLRLCAKFSAPVGPPHRLRLPVDPMSTLSRPAPRDYVATPPAGFVLSPPPLRNLTHQHPRATCPKGYSPPPPAPPSPLVPPRSAPARIQGDADKMTMGRNLVRIFLSFVFHFSINSSFPLRPSLSPPLPALLPLYSARRRTASSSAEDIEFLKNFNIVVVMSFPFPAARCCASRARSTACHSTRPRLLVYACTPRVPGRGSYSHPICTIPPPPRPSLSSMYPILPSARFLL</sequence>
<feature type="compositionally biased region" description="Pro residues" evidence="1">
    <location>
        <begin position="68"/>
        <end position="84"/>
    </location>
</feature>
<dbReference type="Proteomes" id="UP001215598">
    <property type="component" value="Unassembled WGS sequence"/>
</dbReference>
<comment type="caution">
    <text evidence="2">The sequence shown here is derived from an EMBL/GenBank/DDBJ whole genome shotgun (WGS) entry which is preliminary data.</text>
</comment>
<reference evidence="2" key="1">
    <citation type="submission" date="2023-03" db="EMBL/GenBank/DDBJ databases">
        <title>Massive genome expansion in bonnet fungi (Mycena s.s.) driven by repeated elements and novel gene families across ecological guilds.</title>
        <authorList>
            <consortium name="Lawrence Berkeley National Laboratory"/>
            <person name="Harder C.B."/>
            <person name="Miyauchi S."/>
            <person name="Viragh M."/>
            <person name="Kuo A."/>
            <person name="Thoen E."/>
            <person name="Andreopoulos B."/>
            <person name="Lu D."/>
            <person name="Skrede I."/>
            <person name="Drula E."/>
            <person name="Henrissat B."/>
            <person name="Morin E."/>
            <person name="Kohler A."/>
            <person name="Barry K."/>
            <person name="LaButti K."/>
            <person name="Morin E."/>
            <person name="Salamov A."/>
            <person name="Lipzen A."/>
            <person name="Mereny Z."/>
            <person name="Hegedus B."/>
            <person name="Baldrian P."/>
            <person name="Stursova M."/>
            <person name="Weitz H."/>
            <person name="Taylor A."/>
            <person name="Grigoriev I.V."/>
            <person name="Nagy L.G."/>
            <person name="Martin F."/>
            <person name="Kauserud H."/>
        </authorList>
    </citation>
    <scope>NUCLEOTIDE SEQUENCE</scope>
    <source>
        <strain evidence="2">CBHHK182m</strain>
    </source>
</reference>